<gene>
    <name evidence="2" type="ORF">FDP41_010319</name>
</gene>
<evidence type="ECO:0000313" key="2">
    <source>
        <dbReference type="EMBL" id="KAF0983254.1"/>
    </source>
</evidence>
<dbReference type="VEuPathDB" id="AmoebaDB:NF0109400"/>
<keyword evidence="1" id="KW-0472">Membrane</keyword>
<dbReference type="GeneID" id="68117534"/>
<organism evidence="2 3">
    <name type="scientific">Naegleria fowleri</name>
    <name type="common">Brain eating amoeba</name>
    <dbReference type="NCBI Taxonomy" id="5763"/>
    <lineage>
        <taxon>Eukaryota</taxon>
        <taxon>Discoba</taxon>
        <taxon>Heterolobosea</taxon>
        <taxon>Tetramitia</taxon>
        <taxon>Eutetramitia</taxon>
        <taxon>Vahlkampfiidae</taxon>
        <taxon>Naegleria</taxon>
    </lineage>
</organism>
<dbReference type="VEuPathDB" id="AmoebaDB:FDP41_010319"/>
<dbReference type="VEuPathDB" id="AmoebaDB:NfTy_011280"/>
<protein>
    <submittedName>
        <fullName evidence="2">Uncharacterized protein</fullName>
    </submittedName>
</protein>
<feature type="transmembrane region" description="Helical" evidence="1">
    <location>
        <begin position="448"/>
        <end position="472"/>
    </location>
</feature>
<evidence type="ECO:0000313" key="3">
    <source>
        <dbReference type="Proteomes" id="UP000444721"/>
    </source>
</evidence>
<sequence>MAVIDHSALFIQAESSESSSFRNETTTSSSFPVVMDHFIYPAQECLNLAPVNQFYYPFLYTYDTKYYDFCKMNDPQAVPSEIYKSGFITVEESDNSSSSSSCVNILCSTDTRWDLTNQTQLTLLGVLFNHCLHCNNSNSEWFRQVLRNHSCPTFTTSASLINSSQDEDFVSKFTAISQYHCNHETADSTTSSNPQRMRHLGLFDYNILTSQYFRKTFLDYSKNNNLFNQTGTFGDANAALKSVSLSTLFNFYFHDLFDKMDSNELPSAPLNVPISCWCNYESENGKSFGFQCNDFYQNWQIMFAYRISTVIFAVLYAVVTLMLVLFITIPKTFERIVSFKKRADVSLESSTFKKMLLFVRHYFDIATQPPPFFAAAAFSGFVENFLRCLFNYNAFLPMLKSAYFPGFFRGLAAILIICGYSSLVVSWSHVIDLSKRTIEKRGKGLSKFNMTILSIFYCAVIVVAFITVVVFLSVRNYAVAWIVLTFSVLIYLLTFVVGFTFYGVKIFFALRATAQEKKNFMEYRFTKFILFVTGIFFIGWFISLGMLVTYVFGYDALSLFLGISRNQFMDAGLNAVLIVSSYITFSDTCFEMTYGKKATLVLNHVLSCGSRIVQNHLKRDRHESSSSQAPQKESPTNFNQSAVVVAVVVDENSCLKKESSHSNSIEDKHQLV</sequence>
<dbReference type="EMBL" id="VFQX01000006">
    <property type="protein sequence ID" value="KAF0983254.1"/>
    <property type="molecule type" value="Genomic_DNA"/>
</dbReference>
<feature type="transmembrane region" description="Helical" evidence="1">
    <location>
        <begin position="303"/>
        <end position="329"/>
    </location>
</feature>
<evidence type="ECO:0000256" key="1">
    <source>
        <dbReference type="SAM" id="Phobius"/>
    </source>
</evidence>
<feature type="transmembrane region" description="Helical" evidence="1">
    <location>
        <begin position="528"/>
        <end position="552"/>
    </location>
</feature>
<feature type="transmembrane region" description="Helical" evidence="1">
    <location>
        <begin position="402"/>
        <end position="427"/>
    </location>
</feature>
<feature type="transmembrane region" description="Helical" evidence="1">
    <location>
        <begin position="478"/>
        <end position="508"/>
    </location>
</feature>
<name>A0A6A5C9P1_NAEFO</name>
<dbReference type="Proteomes" id="UP000444721">
    <property type="component" value="Unassembled WGS sequence"/>
</dbReference>
<keyword evidence="1" id="KW-0812">Transmembrane</keyword>
<accession>A0A6A5C9P1</accession>
<dbReference type="RefSeq" id="XP_044567967.1">
    <property type="nucleotide sequence ID" value="XM_044700604.1"/>
</dbReference>
<comment type="caution">
    <text evidence="2">The sequence shown here is derived from an EMBL/GenBank/DDBJ whole genome shotgun (WGS) entry which is preliminary data.</text>
</comment>
<reference evidence="2 3" key="1">
    <citation type="journal article" date="2019" name="Sci. Rep.">
        <title>Nanopore sequencing improves the draft genome of the human pathogenic amoeba Naegleria fowleri.</title>
        <authorList>
            <person name="Liechti N."/>
            <person name="Schurch N."/>
            <person name="Bruggmann R."/>
            <person name="Wittwer M."/>
        </authorList>
    </citation>
    <scope>NUCLEOTIDE SEQUENCE [LARGE SCALE GENOMIC DNA]</scope>
    <source>
        <strain evidence="2 3">ATCC 30894</strain>
    </source>
</reference>
<keyword evidence="3" id="KW-1185">Reference proteome</keyword>
<dbReference type="AlphaFoldDB" id="A0A6A5C9P1"/>
<proteinExistence type="predicted"/>
<keyword evidence="1" id="KW-1133">Transmembrane helix</keyword>